<dbReference type="Pfam" id="PF01527">
    <property type="entry name" value="HTH_Tnp_1"/>
    <property type="match status" value="1"/>
</dbReference>
<organism evidence="4">
    <name type="scientific">Salmonella enterica</name>
    <name type="common">Salmonella choleraesuis</name>
    <dbReference type="NCBI Taxonomy" id="28901"/>
    <lineage>
        <taxon>Bacteria</taxon>
        <taxon>Pseudomonadati</taxon>
        <taxon>Pseudomonadota</taxon>
        <taxon>Gammaproteobacteria</taxon>
        <taxon>Enterobacterales</taxon>
        <taxon>Enterobacteriaceae</taxon>
        <taxon>Salmonella</taxon>
    </lineage>
</organism>
<dbReference type="InterPro" id="IPR009057">
    <property type="entry name" value="Homeodomain-like_sf"/>
</dbReference>
<dbReference type="InterPro" id="IPR036388">
    <property type="entry name" value="WH-like_DNA-bd_sf"/>
</dbReference>
<gene>
    <name evidence="4" type="ORF">G1517_24100</name>
</gene>
<dbReference type="Pfam" id="PF13333">
    <property type="entry name" value="rve_2"/>
    <property type="match status" value="1"/>
</dbReference>
<comment type="similarity">
    <text evidence="1">Belongs to the transposase 8 family.</text>
</comment>
<dbReference type="PANTHER" id="PTHR46889:SF4">
    <property type="entry name" value="TRANSPOSASE INSO FOR INSERTION SEQUENCE ELEMENT IS911B-RELATED"/>
    <property type="match status" value="1"/>
</dbReference>
<dbReference type="AlphaFoldDB" id="A0A723N329"/>
<keyword evidence="2" id="KW-0175">Coiled coil</keyword>
<comment type="caution">
    <text evidence="4">The sequence shown here is derived from an EMBL/GenBank/DDBJ whole genome shotgun (WGS) entry which is preliminary data.</text>
</comment>
<protein>
    <submittedName>
        <fullName evidence="4">IS3 family transposase</fullName>
    </submittedName>
</protein>
<dbReference type="PANTHER" id="PTHR46889">
    <property type="entry name" value="TRANSPOSASE INSF FOR INSERTION SEQUENCE IS3B-RELATED"/>
    <property type="match status" value="1"/>
</dbReference>
<dbReference type="GO" id="GO:0004803">
    <property type="term" value="F:transposase activity"/>
    <property type="evidence" value="ECO:0007669"/>
    <property type="project" value="InterPro"/>
</dbReference>
<dbReference type="SUPFAM" id="SSF53098">
    <property type="entry name" value="Ribonuclease H-like"/>
    <property type="match status" value="1"/>
</dbReference>
<dbReference type="Gene3D" id="3.30.420.10">
    <property type="entry name" value="Ribonuclease H-like superfamily/Ribonuclease H"/>
    <property type="match status" value="1"/>
</dbReference>
<dbReference type="SUPFAM" id="SSF46689">
    <property type="entry name" value="Homeodomain-like"/>
    <property type="match status" value="1"/>
</dbReference>
<dbReference type="Gene3D" id="1.10.10.10">
    <property type="entry name" value="Winged helix-like DNA-binding domain superfamily/Winged helix DNA-binding domain"/>
    <property type="match status" value="1"/>
</dbReference>
<dbReference type="InterPro" id="IPR050900">
    <property type="entry name" value="Transposase_IS3/IS150/IS904"/>
</dbReference>
<evidence type="ECO:0000313" key="4">
    <source>
        <dbReference type="EMBL" id="HAD9672078.1"/>
    </source>
</evidence>
<evidence type="ECO:0000256" key="1">
    <source>
        <dbReference type="ARBA" id="ARBA00009964"/>
    </source>
</evidence>
<name>A0A723N329_SALER</name>
<dbReference type="EMBL" id="DAAQKC010000026">
    <property type="protein sequence ID" value="HAD9672078.1"/>
    <property type="molecule type" value="Genomic_DNA"/>
</dbReference>
<accession>A0A723N329</accession>
<dbReference type="NCBIfam" id="NF033516">
    <property type="entry name" value="transpos_IS3"/>
    <property type="match status" value="1"/>
</dbReference>
<dbReference type="InterPro" id="IPR036397">
    <property type="entry name" value="RNaseH_sf"/>
</dbReference>
<dbReference type="Pfam" id="PF13276">
    <property type="entry name" value="HTH_21"/>
    <property type="match status" value="1"/>
</dbReference>
<dbReference type="Pfam" id="PF00665">
    <property type="entry name" value="rve"/>
    <property type="match status" value="1"/>
</dbReference>
<feature type="coiled-coil region" evidence="2">
    <location>
        <begin position="66"/>
        <end position="93"/>
    </location>
</feature>
<dbReference type="InterPro" id="IPR048020">
    <property type="entry name" value="Transpos_IS3"/>
</dbReference>
<sequence>MTKNTRFSPEVHQRAVRMVLESQGEYDSQWATICSIAPKIGCTPETLRVWVRQHERDTGIGDGGLTTAERQRLKELERENRELRRSNDILRQASAYFAKAEFDRLWKKLMPLLDKLREQYGVGPVCSELHVAPSTYYHCQQQRHHPEKCSAHAQRDDWLKKEIQRVYDENHQVYGVRKVWRQLLREGIRVARCTVARLMAVMGLAGVLRGKKVRTTISRKAVAAGDRVNRQFVAERPDQLWVADFTYVSTWQGFVYVAFIIDVFAGYILGWQVSSSMETTFVLDALEQALWARRPSGTVHHSDKGSQYVSLAYTQRLKEAGLLASTGSTGDSYDNAMAESINGLYKAEVIHRKSWKNRAEVELATLTWVDWYNNRRLLERLGHTPPAEAEKAYYASIGNNDLAA</sequence>
<evidence type="ECO:0000256" key="2">
    <source>
        <dbReference type="SAM" id="Coils"/>
    </source>
</evidence>
<dbReference type="InterPro" id="IPR002514">
    <property type="entry name" value="Transposase_8"/>
</dbReference>
<dbReference type="GO" id="GO:0006313">
    <property type="term" value="P:DNA transposition"/>
    <property type="evidence" value="ECO:0007669"/>
    <property type="project" value="InterPro"/>
</dbReference>
<proteinExistence type="inferred from homology"/>
<dbReference type="InterPro" id="IPR025948">
    <property type="entry name" value="HTH-like_dom"/>
</dbReference>
<reference evidence="4" key="1">
    <citation type="journal article" date="2018" name="Genome Biol.">
        <title>SKESA: strategic k-mer extension for scrupulous assemblies.</title>
        <authorList>
            <person name="Souvorov A."/>
            <person name="Agarwala R."/>
            <person name="Lipman D.J."/>
        </authorList>
    </citation>
    <scope>NUCLEOTIDE SEQUENCE</scope>
    <source>
        <strain evidence="4">R15.0614</strain>
    </source>
</reference>
<dbReference type="InterPro" id="IPR001584">
    <property type="entry name" value="Integrase_cat-core"/>
</dbReference>
<feature type="domain" description="Integrase catalytic" evidence="3">
    <location>
        <begin position="233"/>
        <end position="393"/>
    </location>
</feature>
<reference evidence="4" key="2">
    <citation type="submission" date="2019-01" db="EMBL/GenBank/DDBJ databases">
        <authorList>
            <consortium name="NCBI Pathogen Detection Project"/>
        </authorList>
    </citation>
    <scope>NUCLEOTIDE SEQUENCE</scope>
    <source>
        <strain evidence="4">R15.0614</strain>
    </source>
</reference>
<dbReference type="GO" id="GO:0015074">
    <property type="term" value="P:DNA integration"/>
    <property type="evidence" value="ECO:0007669"/>
    <property type="project" value="InterPro"/>
</dbReference>
<dbReference type="PROSITE" id="PS50994">
    <property type="entry name" value="INTEGRASE"/>
    <property type="match status" value="1"/>
</dbReference>
<dbReference type="InterPro" id="IPR012337">
    <property type="entry name" value="RNaseH-like_sf"/>
</dbReference>
<evidence type="ECO:0000259" key="3">
    <source>
        <dbReference type="PROSITE" id="PS50994"/>
    </source>
</evidence>
<dbReference type="GO" id="GO:0003677">
    <property type="term" value="F:DNA binding"/>
    <property type="evidence" value="ECO:0007669"/>
    <property type="project" value="InterPro"/>
</dbReference>